<keyword evidence="3" id="KW-1185">Reference proteome</keyword>
<feature type="compositionally biased region" description="Basic residues" evidence="1">
    <location>
        <begin position="57"/>
        <end position="77"/>
    </location>
</feature>
<reference evidence="2" key="1">
    <citation type="submission" date="2023-10" db="EMBL/GenBank/DDBJ databases">
        <authorList>
            <person name="Chen Y."/>
            <person name="Shah S."/>
            <person name="Dougan E. K."/>
            <person name="Thang M."/>
            <person name="Chan C."/>
        </authorList>
    </citation>
    <scope>NUCLEOTIDE SEQUENCE [LARGE SCALE GENOMIC DNA]</scope>
</reference>
<organism evidence="2 3">
    <name type="scientific">Prorocentrum cordatum</name>
    <dbReference type="NCBI Taxonomy" id="2364126"/>
    <lineage>
        <taxon>Eukaryota</taxon>
        <taxon>Sar</taxon>
        <taxon>Alveolata</taxon>
        <taxon>Dinophyceae</taxon>
        <taxon>Prorocentrales</taxon>
        <taxon>Prorocentraceae</taxon>
        <taxon>Prorocentrum</taxon>
    </lineage>
</organism>
<proteinExistence type="predicted"/>
<feature type="compositionally biased region" description="Low complexity" evidence="1">
    <location>
        <begin position="78"/>
        <end position="98"/>
    </location>
</feature>
<accession>A0ABN9RIY7</accession>
<feature type="region of interest" description="Disordered" evidence="1">
    <location>
        <begin position="1"/>
        <end position="108"/>
    </location>
</feature>
<protein>
    <submittedName>
        <fullName evidence="2">Uncharacterized protein</fullName>
    </submittedName>
</protein>
<evidence type="ECO:0000256" key="1">
    <source>
        <dbReference type="SAM" id="MobiDB-lite"/>
    </source>
</evidence>
<dbReference type="EMBL" id="CAUYUJ010006925">
    <property type="protein sequence ID" value="CAK0819064.1"/>
    <property type="molecule type" value="Genomic_DNA"/>
</dbReference>
<sequence>MSLPFMASLLGRRAQRKAKKAKKAKKAAAPTTKQEEGHLAEGATAPSPWKAAAPPMKKPRSKKRPAAAPKAKGKAKAKAAATSTPPAAAKEPAAAGAPVHTGEIVWPPPDTHGGIYSYDVDGGRTCTIKMKRRQSERISTIYFRVVPGDGWKQLIQVTDKSMTSAMVQQLEVTNSAEAADATIRYLFNKMCDGKIAAGNVGAIKEHAKVYRDQAYTELGLAC</sequence>
<name>A0ABN9RIY7_9DINO</name>
<evidence type="ECO:0000313" key="2">
    <source>
        <dbReference type="EMBL" id="CAK0819064.1"/>
    </source>
</evidence>
<feature type="compositionally biased region" description="Basic residues" evidence="1">
    <location>
        <begin position="13"/>
        <end position="26"/>
    </location>
</feature>
<comment type="caution">
    <text evidence="2">The sequence shown here is derived from an EMBL/GenBank/DDBJ whole genome shotgun (WGS) entry which is preliminary data.</text>
</comment>
<gene>
    <name evidence="2" type="ORF">PCOR1329_LOCUS21153</name>
</gene>
<dbReference type="Proteomes" id="UP001189429">
    <property type="component" value="Unassembled WGS sequence"/>
</dbReference>
<feature type="compositionally biased region" description="Low complexity" evidence="1">
    <location>
        <begin position="42"/>
        <end position="55"/>
    </location>
</feature>
<evidence type="ECO:0000313" key="3">
    <source>
        <dbReference type="Proteomes" id="UP001189429"/>
    </source>
</evidence>